<gene>
    <name evidence="1" type="ORF">MM415B02096_0006</name>
</gene>
<reference evidence="1" key="1">
    <citation type="submission" date="2020-03" db="EMBL/GenBank/DDBJ databases">
        <title>The deep terrestrial virosphere.</title>
        <authorList>
            <person name="Holmfeldt K."/>
            <person name="Nilsson E."/>
            <person name="Simone D."/>
            <person name="Lopez-Fernandez M."/>
            <person name="Wu X."/>
            <person name="de Brujin I."/>
            <person name="Lundin D."/>
            <person name="Andersson A."/>
            <person name="Bertilsson S."/>
            <person name="Dopson M."/>
        </authorList>
    </citation>
    <scope>NUCLEOTIDE SEQUENCE</scope>
    <source>
        <strain evidence="1">MM415B02096</strain>
    </source>
</reference>
<proteinExistence type="predicted"/>
<accession>A0A6M3KY50</accession>
<evidence type="ECO:0000313" key="1">
    <source>
        <dbReference type="EMBL" id="QJA86354.1"/>
    </source>
</evidence>
<dbReference type="AlphaFoldDB" id="A0A6M3KY50"/>
<name>A0A6M3KY50_9ZZZZ</name>
<organism evidence="1">
    <name type="scientific">viral metagenome</name>
    <dbReference type="NCBI Taxonomy" id="1070528"/>
    <lineage>
        <taxon>unclassified sequences</taxon>
        <taxon>metagenomes</taxon>
        <taxon>organismal metagenomes</taxon>
    </lineage>
</organism>
<dbReference type="EMBL" id="MT142630">
    <property type="protein sequence ID" value="QJA86354.1"/>
    <property type="molecule type" value="Genomic_DNA"/>
</dbReference>
<protein>
    <submittedName>
        <fullName evidence="1">Uncharacterized protein</fullName>
    </submittedName>
</protein>
<sequence>MNVLSELLAPVKEERREMSIIMIPGQKPIVEFKGIWSGKYITAAMNSVAKAYRIQARNMVRPRITAVGVTNTQPVAEDGGKGDARAD</sequence>